<sequence length="208" mass="20082">MVRAWAQDIVPACNAANALGNEVVNAWDSASSAPAARSPIASAHPTSATRLRSCAVASRGDDAGPFNARVAPASTATASAFTAAIFASDRPAAARTSTAASANRCNGSSSGPPGTAPPEVSGPDTAASWPLNAAINAATDASIAPSACTTTGSVPIPPSSRGGLTKPGASECAASAPADPSACTTAGSVSIPPSSRGGLTKLGASVRR</sequence>
<dbReference type="STRING" id="861266.ARTSIC4J27_1565"/>
<feature type="region of interest" description="Disordered" evidence="1">
    <location>
        <begin position="149"/>
        <end position="208"/>
    </location>
</feature>
<reference evidence="3" key="1">
    <citation type="journal article" date="2014" name="Genome Announc.">
        <title>Genome Sequence of Arthrobacter siccitolerans 4J27, a Xeroprotectant-Producing Desiccation-Tolerant Microorganism.</title>
        <authorList>
            <person name="Manzanera M."/>
            <person name="Santa-Cruz-Calvo L."/>
            <person name="Vilchez J.I."/>
            <person name="Garcia-Fontana C."/>
            <person name="Silva-Castro G.A."/>
            <person name="Calvo C."/>
            <person name="Gonzalez-Lopez J."/>
        </authorList>
    </citation>
    <scope>NUCLEOTIDE SEQUENCE [LARGE SCALE GENOMIC DNA]</scope>
    <source>
        <strain evidence="3">4J27</strain>
    </source>
</reference>
<feature type="region of interest" description="Disordered" evidence="1">
    <location>
        <begin position="97"/>
        <end position="127"/>
    </location>
</feature>
<dbReference type="Proteomes" id="UP000035722">
    <property type="component" value="Unassembled WGS sequence"/>
</dbReference>
<accession>A0A024H1H6</accession>
<feature type="compositionally biased region" description="Low complexity" evidence="1">
    <location>
        <begin position="97"/>
        <end position="113"/>
    </location>
</feature>
<evidence type="ECO:0000313" key="2">
    <source>
        <dbReference type="EMBL" id="CCQ45619.1"/>
    </source>
</evidence>
<comment type="caution">
    <text evidence="2">The sequence shown here is derived from an EMBL/GenBank/DDBJ whole genome shotgun (WGS) entry which is preliminary data.</text>
</comment>
<feature type="compositionally biased region" description="Low complexity" evidence="1">
    <location>
        <begin position="169"/>
        <end position="186"/>
    </location>
</feature>
<proteinExistence type="predicted"/>
<keyword evidence="3" id="KW-1185">Reference proteome</keyword>
<organism evidence="2 3">
    <name type="scientific">Pseudarthrobacter siccitolerans</name>
    <dbReference type="NCBI Taxonomy" id="861266"/>
    <lineage>
        <taxon>Bacteria</taxon>
        <taxon>Bacillati</taxon>
        <taxon>Actinomycetota</taxon>
        <taxon>Actinomycetes</taxon>
        <taxon>Micrococcales</taxon>
        <taxon>Micrococcaceae</taxon>
        <taxon>Pseudarthrobacter</taxon>
    </lineage>
</organism>
<evidence type="ECO:0000313" key="3">
    <source>
        <dbReference type="Proteomes" id="UP000035722"/>
    </source>
</evidence>
<name>A0A024H1H6_9MICC</name>
<gene>
    <name evidence="2" type="ORF">ARTSIC4J27_1565</name>
</gene>
<dbReference type="EMBL" id="CAQI01000038">
    <property type="protein sequence ID" value="CCQ45619.1"/>
    <property type="molecule type" value="Genomic_DNA"/>
</dbReference>
<protein>
    <submittedName>
        <fullName evidence="2">Uncharacterized protein</fullName>
    </submittedName>
</protein>
<dbReference type="AlphaFoldDB" id="A0A024H1H6"/>
<evidence type="ECO:0000256" key="1">
    <source>
        <dbReference type="SAM" id="MobiDB-lite"/>
    </source>
</evidence>